<dbReference type="InterPro" id="IPR000259">
    <property type="entry name" value="Adhesion_dom_fimbrial"/>
</dbReference>
<dbReference type="AlphaFoldDB" id="A0A1I5BQH2"/>
<keyword evidence="4" id="KW-1185">Reference proteome</keyword>
<reference evidence="4" key="1">
    <citation type="submission" date="2016-10" db="EMBL/GenBank/DDBJ databases">
        <authorList>
            <person name="Varghese N."/>
            <person name="Submissions S."/>
        </authorList>
    </citation>
    <scope>NUCLEOTIDE SEQUENCE [LARGE SCALE GENOMIC DNA]</scope>
    <source>
        <strain evidence="4">DSM 16522</strain>
    </source>
</reference>
<dbReference type="GO" id="GO:0043709">
    <property type="term" value="P:cell adhesion involved in single-species biofilm formation"/>
    <property type="evidence" value="ECO:0007669"/>
    <property type="project" value="TreeGrafter"/>
</dbReference>
<evidence type="ECO:0000313" key="4">
    <source>
        <dbReference type="Proteomes" id="UP000199011"/>
    </source>
</evidence>
<dbReference type="InterPro" id="IPR050263">
    <property type="entry name" value="Bact_Fimbrial_Adh_Pro"/>
</dbReference>
<evidence type="ECO:0000256" key="1">
    <source>
        <dbReference type="SAM" id="SignalP"/>
    </source>
</evidence>
<dbReference type="GO" id="GO:0009289">
    <property type="term" value="C:pilus"/>
    <property type="evidence" value="ECO:0007669"/>
    <property type="project" value="InterPro"/>
</dbReference>
<feature type="domain" description="Fimbrial-type adhesion" evidence="2">
    <location>
        <begin position="35"/>
        <end position="175"/>
    </location>
</feature>
<feature type="chain" id="PRO_5011664922" evidence="1">
    <location>
        <begin position="25"/>
        <end position="176"/>
    </location>
</feature>
<dbReference type="STRING" id="53341.SAMN05421579_1214"/>
<dbReference type="Gene3D" id="2.60.40.1090">
    <property type="entry name" value="Fimbrial-type adhesion domain"/>
    <property type="match status" value="1"/>
</dbReference>
<dbReference type="PANTHER" id="PTHR33420">
    <property type="entry name" value="FIMBRIAL SUBUNIT ELFA-RELATED"/>
    <property type="match status" value="1"/>
</dbReference>
<proteinExistence type="predicted"/>
<sequence>MKKNKIFIIMTTIASMGVFNVGNANTTAIESGTVNFQGVVTNSPCNIAHDSIDQTVKFGHIGKAYLDSGNEYAQEFKIKLEQCAFNQSKNFTIQFRGLSDTSRSELKMIGTAKNVAVKLTTDEGKAISIGTNIDSMELKKGTNILGFIAYAKKEEGATEVSEGDFQGKALFDITYN</sequence>
<evidence type="ECO:0000259" key="2">
    <source>
        <dbReference type="Pfam" id="PF00419"/>
    </source>
</evidence>
<dbReference type="InterPro" id="IPR008966">
    <property type="entry name" value="Adhesion_dom_sf"/>
</dbReference>
<name>A0A1I5BQH2_9GAMM</name>
<dbReference type="EMBL" id="FOVO01000021">
    <property type="protein sequence ID" value="SFN76918.1"/>
    <property type="molecule type" value="Genomic_DNA"/>
</dbReference>
<keyword evidence="1" id="KW-0732">Signal</keyword>
<accession>A0A1I5BQH2</accession>
<dbReference type="Proteomes" id="UP000199011">
    <property type="component" value="Unassembled WGS sequence"/>
</dbReference>
<gene>
    <name evidence="3" type="ORF">SAMN05421579_1214</name>
</gene>
<dbReference type="PANTHER" id="PTHR33420:SF26">
    <property type="entry name" value="FIMBRIAL SUBUNIT"/>
    <property type="match status" value="1"/>
</dbReference>
<protein>
    <submittedName>
        <fullName evidence="3">Major type 1 subunit fimbrin (Pilin)</fullName>
    </submittedName>
</protein>
<dbReference type="InterPro" id="IPR036937">
    <property type="entry name" value="Adhesion_dom_fimbrial_sf"/>
</dbReference>
<organism evidence="3 4">
    <name type="scientific">Xenorhabdus japonica</name>
    <dbReference type="NCBI Taxonomy" id="53341"/>
    <lineage>
        <taxon>Bacteria</taxon>
        <taxon>Pseudomonadati</taxon>
        <taxon>Pseudomonadota</taxon>
        <taxon>Gammaproteobacteria</taxon>
        <taxon>Enterobacterales</taxon>
        <taxon>Morganellaceae</taxon>
        <taxon>Xenorhabdus</taxon>
    </lineage>
</organism>
<evidence type="ECO:0000313" key="3">
    <source>
        <dbReference type="EMBL" id="SFN76918.1"/>
    </source>
</evidence>
<dbReference type="SUPFAM" id="SSF49401">
    <property type="entry name" value="Bacterial adhesins"/>
    <property type="match status" value="1"/>
</dbReference>
<feature type="signal peptide" evidence="1">
    <location>
        <begin position="1"/>
        <end position="24"/>
    </location>
</feature>
<dbReference type="Pfam" id="PF00419">
    <property type="entry name" value="Fimbrial"/>
    <property type="match status" value="1"/>
</dbReference>
<dbReference type="RefSeq" id="WP_175486060.1">
    <property type="nucleotide sequence ID" value="NZ_CAWRAH010000029.1"/>
</dbReference>